<evidence type="ECO:0000313" key="11">
    <source>
        <dbReference type="Proteomes" id="UP001151760"/>
    </source>
</evidence>
<evidence type="ECO:0000259" key="9">
    <source>
        <dbReference type="Pfam" id="PF08263"/>
    </source>
</evidence>
<evidence type="ECO:0000313" key="10">
    <source>
        <dbReference type="EMBL" id="GJT93607.1"/>
    </source>
</evidence>
<protein>
    <submittedName>
        <fullName evidence="10">Leucine-rich repeat-containing protein</fullName>
    </submittedName>
</protein>
<evidence type="ECO:0000256" key="6">
    <source>
        <dbReference type="ARBA" id="ARBA00022989"/>
    </source>
</evidence>
<sequence length="179" mass="20131">MFEEECQDWLGSYYRPKMMNWNTSTDCCNWDGVTCDLTTGDVIGIDLSCGRLQGTIHPNTSLFNLPHLQKLSLAYNDFDGSEIPREIGRFSKSLTHLSIAGCWLSGQLPPDITLLHKLVYLDLSSSSGLKLRPDFFINLIHNFTNLEGLALNDVNISLVLPDRLNISSFLKFLYLPNTG</sequence>
<evidence type="ECO:0000256" key="8">
    <source>
        <dbReference type="ARBA" id="ARBA00023180"/>
    </source>
</evidence>
<dbReference type="EMBL" id="BQNB010020218">
    <property type="protein sequence ID" value="GJT93607.1"/>
    <property type="molecule type" value="Genomic_DNA"/>
</dbReference>
<dbReference type="Gene3D" id="3.80.10.10">
    <property type="entry name" value="Ribonuclease Inhibitor"/>
    <property type="match status" value="1"/>
</dbReference>
<dbReference type="InterPro" id="IPR046956">
    <property type="entry name" value="RLP23-like"/>
</dbReference>
<evidence type="ECO:0000256" key="1">
    <source>
        <dbReference type="ARBA" id="ARBA00004479"/>
    </source>
</evidence>
<keyword evidence="6" id="KW-1133">Transmembrane helix</keyword>
<accession>A0ABQ5I2L0</accession>
<dbReference type="InterPro" id="IPR032675">
    <property type="entry name" value="LRR_dom_sf"/>
</dbReference>
<evidence type="ECO:0000256" key="4">
    <source>
        <dbReference type="ARBA" id="ARBA00022729"/>
    </source>
</evidence>
<proteinExistence type="predicted"/>
<evidence type="ECO:0000256" key="3">
    <source>
        <dbReference type="ARBA" id="ARBA00022692"/>
    </source>
</evidence>
<dbReference type="Proteomes" id="UP001151760">
    <property type="component" value="Unassembled WGS sequence"/>
</dbReference>
<keyword evidence="8" id="KW-0325">Glycoprotein</keyword>
<evidence type="ECO:0000256" key="7">
    <source>
        <dbReference type="ARBA" id="ARBA00023136"/>
    </source>
</evidence>
<comment type="caution">
    <text evidence="10">The sequence shown here is derived from an EMBL/GenBank/DDBJ whole genome shotgun (WGS) entry which is preliminary data.</text>
</comment>
<keyword evidence="7" id="KW-0472">Membrane</keyword>
<dbReference type="PANTHER" id="PTHR48061">
    <property type="entry name" value="LEUCINE-RICH REPEAT RECEPTOR PROTEIN KINASE EMS1-LIKE-RELATED"/>
    <property type="match status" value="1"/>
</dbReference>
<name>A0ABQ5I2L0_9ASTR</name>
<evidence type="ECO:0000256" key="2">
    <source>
        <dbReference type="ARBA" id="ARBA00022614"/>
    </source>
</evidence>
<dbReference type="Pfam" id="PF08263">
    <property type="entry name" value="LRRNT_2"/>
    <property type="match status" value="1"/>
</dbReference>
<keyword evidence="5" id="KW-0677">Repeat</keyword>
<dbReference type="PANTHER" id="PTHR48061:SF2">
    <property type="entry name" value="RECEPTOR LIKE PROTEIN 30-LIKE"/>
    <property type="match status" value="1"/>
</dbReference>
<dbReference type="Pfam" id="PF00560">
    <property type="entry name" value="LRR_1"/>
    <property type="match status" value="1"/>
</dbReference>
<reference evidence="10" key="2">
    <citation type="submission" date="2022-01" db="EMBL/GenBank/DDBJ databases">
        <authorList>
            <person name="Yamashiro T."/>
            <person name="Shiraishi A."/>
            <person name="Satake H."/>
            <person name="Nakayama K."/>
        </authorList>
    </citation>
    <scope>NUCLEOTIDE SEQUENCE</scope>
</reference>
<dbReference type="InterPro" id="IPR001611">
    <property type="entry name" value="Leu-rich_rpt"/>
</dbReference>
<evidence type="ECO:0000256" key="5">
    <source>
        <dbReference type="ARBA" id="ARBA00022737"/>
    </source>
</evidence>
<dbReference type="SUPFAM" id="SSF52058">
    <property type="entry name" value="L domain-like"/>
    <property type="match status" value="1"/>
</dbReference>
<feature type="domain" description="Leucine-rich repeat-containing N-terminal plant-type" evidence="9">
    <location>
        <begin position="17"/>
        <end position="36"/>
    </location>
</feature>
<organism evidence="10 11">
    <name type="scientific">Tanacetum coccineum</name>
    <dbReference type="NCBI Taxonomy" id="301880"/>
    <lineage>
        <taxon>Eukaryota</taxon>
        <taxon>Viridiplantae</taxon>
        <taxon>Streptophyta</taxon>
        <taxon>Embryophyta</taxon>
        <taxon>Tracheophyta</taxon>
        <taxon>Spermatophyta</taxon>
        <taxon>Magnoliopsida</taxon>
        <taxon>eudicotyledons</taxon>
        <taxon>Gunneridae</taxon>
        <taxon>Pentapetalae</taxon>
        <taxon>asterids</taxon>
        <taxon>campanulids</taxon>
        <taxon>Asterales</taxon>
        <taxon>Asteraceae</taxon>
        <taxon>Asteroideae</taxon>
        <taxon>Anthemideae</taxon>
        <taxon>Anthemidinae</taxon>
        <taxon>Tanacetum</taxon>
    </lineage>
</organism>
<keyword evidence="3" id="KW-0812">Transmembrane</keyword>
<dbReference type="InterPro" id="IPR013210">
    <property type="entry name" value="LRR_N_plant-typ"/>
</dbReference>
<keyword evidence="4" id="KW-0732">Signal</keyword>
<comment type="subcellular location">
    <subcellularLocation>
        <location evidence="1">Membrane</location>
        <topology evidence="1">Single-pass type I membrane protein</topology>
    </subcellularLocation>
</comment>
<keyword evidence="2" id="KW-0433">Leucine-rich repeat</keyword>
<reference evidence="10" key="1">
    <citation type="journal article" date="2022" name="Int. J. Mol. Sci.">
        <title>Draft Genome of Tanacetum Coccineum: Genomic Comparison of Closely Related Tanacetum-Family Plants.</title>
        <authorList>
            <person name="Yamashiro T."/>
            <person name="Shiraishi A."/>
            <person name="Nakayama K."/>
            <person name="Satake H."/>
        </authorList>
    </citation>
    <scope>NUCLEOTIDE SEQUENCE</scope>
</reference>
<gene>
    <name evidence="10" type="ORF">Tco_1082452</name>
</gene>
<keyword evidence="11" id="KW-1185">Reference proteome</keyword>